<evidence type="ECO:0000256" key="1">
    <source>
        <dbReference type="SAM" id="MobiDB-lite"/>
    </source>
</evidence>
<gene>
    <name evidence="2" type="ORF">PPACK8108_LOCUS25835</name>
</gene>
<accession>A0AAV0BTK7</accession>
<feature type="compositionally biased region" description="Basic and acidic residues" evidence="1">
    <location>
        <begin position="221"/>
        <end position="230"/>
    </location>
</feature>
<dbReference type="AlphaFoldDB" id="A0AAV0BTK7"/>
<comment type="caution">
    <text evidence="2">The sequence shown here is derived from an EMBL/GenBank/DDBJ whole genome shotgun (WGS) entry which is preliminary data.</text>
</comment>
<protein>
    <submittedName>
        <fullName evidence="2">Expressed protein</fullName>
    </submittedName>
</protein>
<proteinExistence type="predicted"/>
<dbReference type="EMBL" id="CALTRL010006299">
    <property type="protein sequence ID" value="CAH7690480.1"/>
    <property type="molecule type" value="Genomic_DNA"/>
</dbReference>
<sequence>MTFFIETNLDNLNDFFLADAPPLTNQEVEVITNQPELHSNGASFGSVMDADSVVQPPSFDFQSLIDNSGLLARVHGSEDRRRGKFVDQRVREIFAPQVQIPFNPQSGVNHPHQIFSGTGAPSSNPVALLPLPSSTTFVLGRFTHPDSDVSPAGVDQNFGRSYAHRAEHFLNKKNVAIDKSVYKLVDRGISTATPARPFREVAQDRRDPNSNPPESSSSQHSENKSLRRSTVDHEEMDFIAERMQYESANPKHTSPYLYGHVNPLNLPKVSLKAENWQRFADAVFQILVDHFHDNPSDDPKVNSQRQQLLNVIGNCLFEAITDFYNY</sequence>
<reference evidence="2" key="1">
    <citation type="submission" date="2022-06" db="EMBL/GenBank/DDBJ databases">
        <authorList>
            <consortium name="SYNGENTA / RWTH Aachen University"/>
        </authorList>
    </citation>
    <scope>NUCLEOTIDE SEQUENCE</scope>
</reference>
<dbReference type="Proteomes" id="UP001153365">
    <property type="component" value="Unassembled WGS sequence"/>
</dbReference>
<evidence type="ECO:0000313" key="3">
    <source>
        <dbReference type="Proteomes" id="UP001153365"/>
    </source>
</evidence>
<feature type="compositionally biased region" description="Basic and acidic residues" evidence="1">
    <location>
        <begin position="197"/>
        <end position="208"/>
    </location>
</feature>
<feature type="region of interest" description="Disordered" evidence="1">
    <location>
        <begin position="195"/>
        <end position="230"/>
    </location>
</feature>
<keyword evidence="3" id="KW-1185">Reference proteome</keyword>
<name>A0AAV0BTK7_PHAPC</name>
<evidence type="ECO:0000313" key="2">
    <source>
        <dbReference type="EMBL" id="CAH7690480.1"/>
    </source>
</evidence>
<organism evidence="2 3">
    <name type="scientific">Phakopsora pachyrhizi</name>
    <name type="common">Asian soybean rust disease fungus</name>
    <dbReference type="NCBI Taxonomy" id="170000"/>
    <lineage>
        <taxon>Eukaryota</taxon>
        <taxon>Fungi</taxon>
        <taxon>Dikarya</taxon>
        <taxon>Basidiomycota</taxon>
        <taxon>Pucciniomycotina</taxon>
        <taxon>Pucciniomycetes</taxon>
        <taxon>Pucciniales</taxon>
        <taxon>Phakopsoraceae</taxon>
        <taxon>Phakopsora</taxon>
    </lineage>
</organism>